<dbReference type="Gene3D" id="3.40.50.300">
    <property type="entry name" value="P-loop containing nucleotide triphosphate hydrolases"/>
    <property type="match status" value="1"/>
</dbReference>
<evidence type="ECO:0000313" key="3">
    <source>
        <dbReference type="Proteomes" id="UP000002696"/>
    </source>
</evidence>
<name>D9QF71_BRESC</name>
<proteinExistence type="predicted"/>
<dbReference type="InParanoid" id="D9QF71"/>
<dbReference type="AlphaFoldDB" id="D9QF71"/>
<dbReference type="SUPFAM" id="SSF52540">
    <property type="entry name" value="P-loop containing nucleoside triphosphate hydrolases"/>
    <property type="match status" value="1"/>
</dbReference>
<gene>
    <name evidence="2" type="ordered locus">Bresu_1244</name>
</gene>
<dbReference type="STRING" id="633149.Bresu_1244"/>
<reference evidence="3" key="1">
    <citation type="journal article" date="2011" name="J. Bacteriol.">
        <title>Genome sequences of eight morphologically diverse alphaproteobacteria.</title>
        <authorList>
            <consortium name="US DOE Joint Genome Institute"/>
            <person name="Brown P.J."/>
            <person name="Kysela D.T."/>
            <person name="Buechlein A."/>
            <person name="Hemmerich C."/>
            <person name="Brun Y.V."/>
        </authorList>
    </citation>
    <scope>NUCLEOTIDE SEQUENCE [LARGE SCALE GENOMIC DNA]</scope>
    <source>
        <strain evidence="3">ATCC 15264 / DSM 4735 / LMG 14903 / NBRC 16000 / CB 81</strain>
    </source>
</reference>
<dbReference type="Proteomes" id="UP000002696">
    <property type="component" value="Chromosome"/>
</dbReference>
<evidence type="ECO:0000313" key="2">
    <source>
        <dbReference type="EMBL" id="ADL00556.1"/>
    </source>
</evidence>
<dbReference type="InterPro" id="IPR027417">
    <property type="entry name" value="P-loop_NTPase"/>
</dbReference>
<sequence length="525" mass="57990">MTYNNNTGIESPLLKIRDSHPKLFREIAGSQQKAMQYANGRIAQLKDHGKVRFIDETDRDVMLYHKDDMATIMAHESVLLLAYELQNGKRVPVAKSVPLFRWWCAQSDRRQYTEKVFLPFRPGGQALGLPDGALNLFKGFTTKTAFGGDYSKFKEHVNQNLAGGNVELSEWMWDFMADIFLNPTKRPPVMLILRGSKGSGKSTFSNVLARLIGEQYCPVIDSAQGLTGRFAGQTFSRAMLLVVEEAYFAGDLASEARLKSLVTSPRLPVEEKHGATTMQPAYFRICMTANAEHVVPSGPGERRFAVADVADHRKGDSEFFADMWKELEAGGFKTLLLDLLKRDLTKRDWSKPPVTRGLADQVRLSLKPDERWWSSILTTGVIPFTHAPAGTAEGADAEWNLDSPFTVERAHLLASLQQAAGRTFGGPTSPEGLGRFLRKALAGEALESIKVTVPFRGRVNCYRLPPRREALALMMKAHPGLELVPEAEAFDAEADAPAAKPPVIGPADVYDLVAHRAANAVSLPI</sequence>
<protein>
    <recommendedName>
        <fullName evidence="1">NrS-1 polymerase-like helicase domain-containing protein</fullName>
    </recommendedName>
</protein>
<accession>D9QF71</accession>
<keyword evidence="3" id="KW-1185">Reference proteome</keyword>
<evidence type="ECO:0000259" key="1">
    <source>
        <dbReference type="Pfam" id="PF19263"/>
    </source>
</evidence>
<dbReference type="RefSeq" id="WP_013268659.1">
    <property type="nucleotide sequence ID" value="NC_014375.1"/>
</dbReference>
<dbReference type="Pfam" id="PF19263">
    <property type="entry name" value="DUF5906"/>
    <property type="match status" value="1"/>
</dbReference>
<dbReference type="EMBL" id="CP002102">
    <property type="protein sequence ID" value="ADL00556.1"/>
    <property type="molecule type" value="Genomic_DNA"/>
</dbReference>
<dbReference type="eggNOG" id="COG3378">
    <property type="taxonomic scope" value="Bacteria"/>
</dbReference>
<dbReference type="OrthoDB" id="8215052at2"/>
<dbReference type="InterPro" id="IPR045455">
    <property type="entry name" value="NrS-1_pol-like_helicase"/>
</dbReference>
<organism evidence="2 3">
    <name type="scientific">Brevundimonas subvibrioides (strain ATCC 15264 / DSM 4735 / LMG 14903 / NBRC 16000 / CB 81)</name>
    <name type="common">Caulobacter subvibrioides</name>
    <dbReference type="NCBI Taxonomy" id="633149"/>
    <lineage>
        <taxon>Bacteria</taxon>
        <taxon>Pseudomonadati</taxon>
        <taxon>Pseudomonadota</taxon>
        <taxon>Alphaproteobacteria</taxon>
        <taxon>Caulobacterales</taxon>
        <taxon>Caulobacteraceae</taxon>
        <taxon>Brevundimonas</taxon>
    </lineage>
</organism>
<dbReference type="KEGG" id="bsb:Bresu_1244"/>
<dbReference type="HOGENOM" id="CLU_518451_0_0_5"/>
<feature type="domain" description="NrS-1 polymerase-like helicase" evidence="1">
    <location>
        <begin position="193"/>
        <end position="303"/>
    </location>
</feature>